<name>A0A1M7T6C5_9FIRM</name>
<sequence>MTYKEYKKAALAENPELLREYEALAPQYDIIDAVIAARIEKQMTQAELAERADTKQSNISRFESGNYNPSVEFLRKIAGALDKQLEITLK</sequence>
<dbReference type="STRING" id="1121395.SAMN02745215_01647"/>
<dbReference type="InterPro" id="IPR010982">
    <property type="entry name" value="Lambda_DNA-bd_dom_sf"/>
</dbReference>
<feature type="domain" description="HTH cro/C1-type" evidence="1">
    <location>
        <begin position="34"/>
        <end position="89"/>
    </location>
</feature>
<dbReference type="Pfam" id="PF01381">
    <property type="entry name" value="HTH_3"/>
    <property type="match status" value="1"/>
</dbReference>
<dbReference type="Proteomes" id="UP000184010">
    <property type="component" value="Unassembled WGS sequence"/>
</dbReference>
<dbReference type="PROSITE" id="PS50943">
    <property type="entry name" value="HTH_CROC1"/>
    <property type="match status" value="1"/>
</dbReference>
<evidence type="ECO:0000313" key="3">
    <source>
        <dbReference type="Proteomes" id="UP000184010"/>
    </source>
</evidence>
<dbReference type="EMBL" id="FRDN01000005">
    <property type="protein sequence ID" value="SHN66284.1"/>
    <property type="molecule type" value="Genomic_DNA"/>
</dbReference>
<dbReference type="RefSeq" id="WP_072772136.1">
    <property type="nucleotide sequence ID" value="NZ_FRDN01000005.1"/>
</dbReference>
<organism evidence="2 3">
    <name type="scientific">Desulfitobacterium chlororespirans DSM 11544</name>
    <dbReference type="NCBI Taxonomy" id="1121395"/>
    <lineage>
        <taxon>Bacteria</taxon>
        <taxon>Bacillati</taxon>
        <taxon>Bacillota</taxon>
        <taxon>Clostridia</taxon>
        <taxon>Eubacteriales</taxon>
        <taxon>Desulfitobacteriaceae</taxon>
        <taxon>Desulfitobacterium</taxon>
    </lineage>
</organism>
<dbReference type="SMART" id="SM00530">
    <property type="entry name" value="HTH_XRE"/>
    <property type="match status" value="1"/>
</dbReference>
<dbReference type="InterPro" id="IPR001387">
    <property type="entry name" value="Cro/C1-type_HTH"/>
</dbReference>
<dbReference type="SUPFAM" id="SSF47413">
    <property type="entry name" value="lambda repressor-like DNA-binding domains"/>
    <property type="match status" value="1"/>
</dbReference>
<evidence type="ECO:0000313" key="2">
    <source>
        <dbReference type="EMBL" id="SHN66284.1"/>
    </source>
</evidence>
<protein>
    <submittedName>
        <fullName evidence="2">Helix-turn-helix</fullName>
    </submittedName>
</protein>
<gene>
    <name evidence="2" type="ORF">SAMN02745215_01647</name>
</gene>
<evidence type="ECO:0000259" key="1">
    <source>
        <dbReference type="PROSITE" id="PS50943"/>
    </source>
</evidence>
<reference evidence="3" key="1">
    <citation type="submission" date="2016-12" db="EMBL/GenBank/DDBJ databases">
        <authorList>
            <person name="Varghese N."/>
            <person name="Submissions S."/>
        </authorList>
    </citation>
    <scope>NUCLEOTIDE SEQUENCE [LARGE SCALE GENOMIC DNA]</scope>
    <source>
        <strain evidence="3">DSM 11544</strain>
    </source>
</reference>
<keyword evidence="3" id="KW-1185">Reference proteome</keyword>
<dbReference type="AlphaFoldDB" id="A0A1M7T6C5"/>
<dbReference type="CDD" id="cd00093">
    <property type="entry name" value="HTH_XRE"/>
    <property type="match status" value="1"/>
</dbReference>
<dbReference type="GO" id="GO:0003677">
    <property type="term" value="F:DNA binding"/>
    <property type="evidence" value="ECO:0007669"/>
    <property type="project" value="InterPro"/>
</dbReference>
<accession>A0A1M7T6C5</accession>
<proteinExistence type="predicted"/>
<dbReference type="Gene3D" id="1.10.260.40">
    <property type="entry name" value="lambda repressor-like DNA-binding domains"/>
    <property type="match status" value="1"/>
</dbReference>